<dbReference type="EMBL" id="LT961837">
    <property type="protein sequence ID" value="SOO46359.1"/>
    <property type="molecule type" value="Genomic_DNA"/>
</dbReference>
<sequence>MGLRKTFKKVIKAVTKPVVGIIGGALGKAPDVQPPDIQAPSAQVIEPPTKDKADTDDEALTESGKKKAARGGKKSLSVARSSGGGINI</sequence>
<dbReference type="Pfam" id="PF11653">
    <property type="entry name" value="VirionAssem_T7"/>
    <property type="match status" value="1"/>
</dbReference>
<dbReference type="InterPro" id="IPR024281">
    <property type="entry name" value="Phage_T7-like_viron_assmbl"/>
</dbReference>
<proteinExistence type="predicted"/>
<dbReference type="Proteomes" id="UP000241812">
    <property type="component" value="Segment"/>
</dbReference>
<reference evidence="3" key="1">
    <citation type="submission" date="2017-10" db="EMBL/GenBank/DDBJ databases">
        <authorList>
            <person name="Skurnik M."/>
        </authorList>
    </citation>
    <scope>NUCLEOTIDE SEQUENCE [LARGE SCALE GENOMIC DNA]</scope>
</reference>
<evidence type="ECO:0000313" key="2">
    <source>
        <dbReference type="EMBL" id="SOO46359.1"/>
    </source>
</evidence>
<evidence type="ECO:0000256" key="1">
    <source>
        <dbReference type="SAM" id="MobiDB-lite"/>
    </source>
</evidence>
<feature type="region of interest" description="Disordered" evidence="1">
    <location>
        <begin position="29"/>
        <end position="88"/>
    </location>
</feature>
<organism evidence="2 3">
    <name type="scientific">Yersinia phage fPS-52</name>
    <dbReference type="NCBI Taxonomy" id="2052751"/>
    <lineage>
        <taxon>Viruses</taxon>
        <taxon>Duplodnaviria</taxon>
        <taxon>Heunggongvirae</taxon>
        <taxon>Uroviricota</taxon>
        <taxon>Caudoviricetes</taxon>
        <taxon>Autographivirales</taxon>
        <taxon>Autotranscriptaviridae</taxon>
        <taxon>Studiervirinae</taxon>
        <taxon>Helsettvirus</taxon>
        <taxon>Helsettvirus fPS9</taxon>
    </lineage>
</organism>
<gene>
    <name evidence="2" type="primary">g027</name>
</gene>
<accession>A0A2D0PCZ6</accession>
<evidence type="ECO:0000313" key="3">
    <source>
        <dbReference type="Proteomes" id="UP000241812"/>
    </source>
</evidence>
<name>A0A2D0PCZ6_9CAUD</name>
<protein>
    <submittedName>
        <fullName evidence="2">Phage protein</fullName>
    </submittedName>
</protein>